<keyword evidence="17" id="KW-1185">Reference proteome</keyword>
<dbReference type="InterPro" id="IPR036554">
    <property type="entry name" value="GHMP_kinase_C_sf"/>
</dbReference>
<feature type="domain" description="GHMP kinase N-terminal" evidence="13">
    <location>
        <begin position="98"/>
        <end position="185"/>
    </location>
</feature>
<dbReference type="PANTHER" id="PTHR10457:SF7">
    <property type="entry name" value="GALACTOKINASE-RELATED"/>
    <property type="match status" value="1"/>
</dbReference>
<keyword evidence="8 11" id="KW-0460">Magnesium</keyword>
<dbReference type="InterPro" id="IPR019741">
    <property type="entry name" value="Galactokinase_CS"/>
</dbReference>
<evidence type="ECO:0000256" key="2">
    <source>
        <dbReference type="ARBA" id="ARBA00022490"/>
    </source>
</evidence>
<feature type="site" description="Transition state stabilizer" evidence="11">
    <location>
        <position position="33"/>
    </location>
</feature>
<evidence type="ECO:0000256" key="12">
    <source>
        <dbReference type="NCBIfam" id="TIGR00131"/>
    </source>
</evidence>
<keyword evidence="2 11" id="KW-0963">Cytoplasm</keyword>
<feature type="binding site" evidence="11">
    <location>
        <position position="166"/>
    </location>
    <ligand>
        <name>Mg(2+)</name>
        <dbReference type="ChEBI" id="CHEBI:18420"/>
    </ligand>
</feature>
<dbReference type="InParanoid" id="W0RR03"/>
<dbReference type="Pfam" id="PF10509">
    <property type="entry name" value="GalKase_gal_bdg"/>
    <property type="match status" value="1"/>
</dbReference>
<feature type="binding site" evidence="11">
    <location>
        <position position="73"/>
    </location>
    <ligand>
        <name>ATP</name>
        <dbReference type="ChEBI" id="CHEBI:30616"/>
    </ligand>
</feature>
<protein>
    <recommendedName>
        <fullName evidence="11 12">Galactokinase</fullName>
        <ecNumber evidence="11 12">2.7.1.6</ecNumber>
    </recommendedName>
    <alternativeName>
        <fullName evidence="11">Galactose kinase</fullName>
    </alternativeName>
</protein>
<dbReference type="UniPathway" id="UPA00214"/>
<evidence type="ECO:0000259" key="15">
    <source>
        <dbReference type="Pfam" id="PF10509"/>
    </source>
</evidence>
<keyword evidence="5 11" id="KW-0547">Nucleotide-binding</keyword>
<evidence type="ECO:0000256" key="8">
    <source>
        <dbReference type="ARBA" id="ARBA00022842"/>
    </source>
</evidence>
<dbReference type="FunFam" id="3.30.230.10:FF:000017">
    <property type="entry name" value="Galactokinase"/>
    <property type="match status" value="1"/>
</dbReference>
<evidence type="ECO:0000256" key="10">
    <source>
        <dbReference type="ARBA" id="ARBA00023277"/>
    </source>
</evidence>
<dbReference type="InterPro" id="IPR006206">
    <property type="entry name" value="Mevalonate/galactokinase"/>
</dbReference>
<feature type="binding site" evidence="11">
    <location>
        <position position="134"/>
    </location>
    <ligand>
        <name>Mg(2+)</name>
        <dbReference type="ChEBI" id="CHEBI:18420"/>
    </ligand>
</feature>
<dbReference type="EC" id="2.7.1.6" evidence="11 12"/>
<evidence type="ECO:0000313" key="16">
    <source>
        <dbReference type="EMBL" id="AHG92003.1"/>
    </source>
</evidence>
<dbReference type="Gene3D" id="3.30.230.10">
    <property type="match status" value="1"/>
</dbReference>
<dbReference type="AlphaFoldDB" id="W0RR03"/>
<dbReference type="InterPro" id="IPR013750">
    <property type="entry name" value="GHMP_kinase_C_dom"/>
</dbReference>
<dbReference type="OrthoDB" id="250531at2"/>
<comment type="catalytic activity">
    <reaction evidence="11">
        <text>alpha-D-galactose + ATP = alpha-D-galactose 1-phosphate + ADP + H(+)</text>
        <dbReference type="Rhea" id="RHEA:13553"/>
        <dbReference type="ChEBI" id="CHEBI:15378"/>
        <dbReference type="ChEBI" id="CHEBI:28061"/>
        <dbReference type="ChEBI" id="CHEBI:30616"/>
        <dbReference type="ChEBI" id="CHEBI:58336"/>
        <dbReference type="ChEBI" id="CHEBI:456216"/>
        <dbReference type="EC" id="2.7.1.6"/>
    </reaction>
</comment>
<dbReference type="PIRSF" id="PIRSF000530">
    <property type="entry name" value="Galactokinase"/>
    <property type="match status" value="1"/>
</dbReference>
<dbReference type="KEGG" id="gba:J421_4466"/>
<reference evidence="16 17" key="1">
    <citation type="journal article" date="2014" name="Genome Announc.">
        <title>Genome Sequence and Methylome of Soil Bacterium Gemmatirosa kalamazoonensis KBS708T, a Member of the Rarely Cultivated Gemmatimonadetes Phylum.</title>
        <authorList>
            <person name="Debruyn J.M."/>
            <person name="Radosevich M."/>
            <person name="Wommack K.E."/>
            <person name="Polson S.W."/>
            <person name="Hauser L.J."/>
            <person name="Fawaz M.N."/>
            <person name="Korlach J."/>
            <person name="Tsai Y.C."/>
        </authorList>
    </citation>
    <scope>NUCLEOTIDE SEQUENCE [LARGE SCALE GENOMIC DNA]</scope>
    <source>
        <strain evidence="16 17">KBS708</strain>
    </source>
</reference>
<feature type="domain" description="GHMP kinase C-terminal" evidence="14">
    <location>
        <begin position="283"/>
        <end position="364"/>
    </location>
</feature>
<evidence type="ECO:0000256" key="4">
    <source>
        <dbReference type="ARBA" id="ARBA00022723"/>
    </source>
</evidence>
<keyword evidence="10 11" id="KW-0119">Carbohydrate metabolism</keyword>
<organism evidence="16 17">
    <name type="scientific">Gemmatirosa kalamazoonensis</name>
    <dbReference type="NCBI Taxonomy" id="861299"/>
    <lineage>
        <taxon>Bacteria</taxon>
        <taxon>Pseudomonadati</taxon>
        <taxon>Gemmatimonadota</taxon>
        <taxon>Gemmatimonadia</taxon>
        <taxon>Gemmatimonadales</taxon>
        <taxon>Gemmatimonadaceae</taxon>
        <taxon>Gemmatirosa</taxon>
    </lineage>
</organism>
<dbReference type="InterPro" id="IPR006204">
    <property type="entry name" value="GHMP_kinase_N_dom"/>
</dbReference>
<keyword evidence="6 11" id="KW-0418">Kinase</keyword>
<dbReference type="NCBIfam" id="TIGR00131">
    <property type="entry name" value="gal_kin"/>
    <property type="match status" value="1"/>
</dbReference>
<dbReference type="SUPFAM" id="SSF55060">
    <property type="entry name" value="GHMP Kinase, C-terminal domain"/>
    <property type="match status" value="1"/>
</dbReference>
<comment type="similarity">
    <text evidence="1 11">Belongs to the GHMP kinase family. GalK subfamily.</text>
</comment>
<comment type="subcellular location">
    <subcellularLocation>
        <location evidence="11">Cytoplasm</location>
    </subcellularLocation>
</comment>
<feature type="binding site" evidence="11">
    <location>
        <begin position="39"/>
        <end position="42"/>
    </location>
    <ligand>
        <name>substrate</name>
    </ligand>
</feature>
<dbReference type="FunFam" id="3.30.70.890:FF:000001">
    <property type="entry name" value="Galactokinase"/>
    <property type="match status" value="1"/>
</dbReference>
<dbReference type="PROSITE" id="PS00627">
    <property type="entry name" value="GHMP_KINASES_ATP"/>
    <property type="match status" value="1"/>
</dbReference>
<dbReference type="EMBL" id="CP007128">
    <property type="protein sequence ID" value="AHG92003.1"/>
    <property type="molecule type" value="Genomic_DNA"/>
</dbReference>
<dbReference type="Pfam" id="PF00288">
    <property type="entry name" value="GHMP_kinases_N"/>
    <property type="match status" value="1"/>
</dbReference>
<dbReference type="PATRIC" id="fig|861299.3.peg.4521"/>
<dbReference type="InterPro" id="IPR022963">
    <property type="entry name" value="Galactokinase_bac"/>
</dbReference>
<evidence type="ECO:0000256" key="7">
    <source>
        <dbReference type="ARBA" id="ARBA00022840"/>
    </source>
</evidence>
<dbReference type="PANTHER" id="PTHR10457">
    <property type="entry name" value="MEVALONATE KINASE/GALACTOKINASE"/>
    <property type="match status" value="1"/>
</dbReference>
<dbReference type="RefSeq" id="WP_025413434.1">
    <property type="nucleotide sequence ID" value="NZ_CP007128.1"/>
</dbReference>
<feature type="binding site" evidence="11">
    <location>
        <position position="227"/>
    </location>
    <ligand>
        <name>substrate</name>
    </ligand>
</feature>
<keyword evidence="9 11" id="KW-0299">Galactose metabolism</keyword>
<comment type="function">
    <text evidence="11">Catalyzes the transfer of the gamma-phosphate of ATP to D-galactose to form alpha-D-galactose-1-phosphate (Gal-1-P).</text>
</comment>
<evidence type="ECO:0000256" key="11">
    <source>
        <dbReference type="HAMAP-Rule" id="MF_00246"/>
    </source>
</evidence>
<accession>W0RR03</accession>
<dbReference type="FunCoup" id="W0RR03">
    <property type="interactions" value="384"/>
</dbReference>
<dbReference type="GO" id="GO:0006012">
    <property type="term" value="P:galactose metabolic process"/>
    <property type="evidence" value="ECO:0007669"/>
    <property type="project" value="UniProtKB-UniRule"/>
</dbReference>
<dbReference type="PRINTS" id="PR00473">
    <property type="entry name" value="GALCTOKINASE"/>
</dbReference>
<dbReference type="InterPro" id="IPR006203">
    <property type="entry name" value="GHMP_knse_ATP-bd_CS"/>
</dbReference>
<dbReference type="Gene3D" id="3.30.70.890">
    <property type="entry name" value="GHMP kinase, C-terminal domain"/>
    <property type="match status" value="1"/>
</dbReference>
<dbReference type="InterPro" id="IPR020568">
    <property type="entry name" value="Ribosomal_Su5_D2-typ_SF"/>
</dbReference>
<keyword evidence="3 11" id="KW-0808">Transferase</keyword>
<dbReference type="eggNOG" id="COG0153">
    <property type="taxonomic scope" value="Bacteria"/>
</dbReference>
<name>W0RR03_9BACT</name>
<sequence length="387" mass="41084">MPNESADPRARVVDAFATHFDHAPPLLARAPGRVNLIGEHTDYNDGFVLPVAIDRACWIAFQPRDDALLGLESLDTESAAAIELAHLPAQREGSWVDYAVGVAWALGEAGLAPRRGLEGMMSGDVPQGAGLSSSAALELAVARALAATSELPWDPARMALIAQRAENAFVGVKSGIMDQMISASGRAGHALLLDCRTLETRHVPVPPGAAVVVLDTATRRELVTSAYNERRAQCERAAAFFGVKALRDVDVATFEAREAELDDVTRRRARHVVTENARTLAAADALARGDLAEMGRLMDASHASLRDDFEVSRRELDAIVEIARAQAGCWGARMTGAGFGGCAVALGEAGRAETIAAEVARRYEAEVGLKPAVYVCTPSDGASLERV</sequence>
<dbReference type="HOGENOM" id="CLU_017814_2_1_0"/>
<proteinExistence type="inferred from homology"/>
<evidence type="ECO:0000259" key="14">
    <source>
        <dbReference type="Pfam" id="PF08544"/>
    </source>
</evidence>
<evidence type="ECO:0000256" key="6">
    <source>
        <dbReference type="ARBA" id="ARBA00022777"/>
    </source>
</evidence>
<gene>
    <name evidence="11" type="primary">galK</name>
    <name evidence="16" type="ORF">J421_4466</name>
</gene>
<dbReference type="STRING" id="861299.J421_4466"/>
<dbReference type="PROSITE" id="PS00106">
    <property type="entry name" value="GALACTOKINASE"/>
    <property type="match status" value="1"/>
</dbReference>
<dbReference type="GO" id="GO:0000287">
    <property type="term" value="F:magnesium ion binding"/>
    <property type="evidence" value="ECO:0007669"/>
    <property type="project" value="UniProtKB-UniRule"/>
</dbReference>
<feature type="active site" description="Proton acceptor" evidence="11">
    <location>
        <position position="178"/>
    </location>
</feature>
<evidence type="ECO:0000256" key="1">
    <source>
        <dbReference type="ARBA" id="ARBA00006566"/>
    </source>
</evidence>
<evidence type="ECO:0000256" key="5">
    <source>
        <dbReference type="ARBA" id="ARBA00022741"/>
    </source>
</evidence>
<dbReference type="GO" id="GO:0005524">
    <property type="term" value="F:ATP binding"/>
    <property type="evidence" value="ECO:0007669"/>
    <property type="project" value="UniProtKB-UniRule"/>
</dbReference>
<evidence type="ECO:0000313" key="17">
    <source>
        <dbReference type="Proteomes" id="UP000019151"/>
    </source>
</evidence>
<keyword evidence="4 11" id="KW-0479">Metal-binding</keyword>
<dbReference type="SUPFAM" id="SSF54211">
    <property type="entry name" value="Ribosomal protein S5 domain 2-like"/>
    <property type="match status" value="1"/>
</dbReference>
<dbReference type="Proteomes" id="UP000019151">
    <property type="component" value="Chromosome"/>
</dbReference>
<comment type="pathway">
    <text evidence="11">Carbohydrate metabolism; galactose metabolism.</text>
</comment>
<dbReference type="InterPro" id="IPR014721">
    <property type="entry name" value="Ribsml_uS5_D2-typ_fold_subgr"/>
</dbReference>
<dbReference type="HAMAP" id="MF_00246">
    <property type="entry name" value="Galactokinase"/>
    <property type="match status" value="1"/>
</dbReference>
<keyword evidence="7 11" id="KW-0067">ATP-binding</keyword>
<dbReference type="GO" id="GO:0004335">
    <property type="term" value="F:galactokinase activity"/>
    <property type="evidence" value="ECO:0007669"/>
    <property type="project" value="UniProtKB-UniRule"/>
</dbReference>
<feature type="binding site" evidence="11">
    <location>
        <begin position="128"/>
        <end position="134"/>
    </location>
    <ligand>
        <name>ATP</name>
        <dbReference type="ChEBI" id="CHEBI:30616"/>
    </ligand>
</feature>
<evidence type="ECO:0000259" key="13">
    <source>
        <dbReference type="Pfam" id="PF00288"/>
    </source>
</evidence>
<dbReference type="InterPro" id="IPR019539">
    <property type="entry name" value="GalKase_N"/>
</dbReference>
<feature type="domain" description="Galactokinase N-terminal" evidence="15">
    <location>
        <begin position="15"/>
        <end position="63"/>
    </location>
</feature>
<dbReference type="PRINTS" id="PR00959">
    <property type="entry name" value="MEVGALKINASE"/>
</dbReference>
<dbReference type="GO" id="GO:0005829">
    <property type="term" value="C:cytosol"/>
    <property type="evidence" value="ECO:0007669"/>
    <property type="project" value="TreeGrafter"/>
</dbReference>
<dbReference type="Pfam" id="PF08544">
    <property type="entry name" value="GHMP_kinases_C"/>
    <property type="match status" value="1"/>
</dbReference>
<dbReference type="InterPro" id="IPR000705">
    <property type="entry name" value="Galactokinase"/>
</dbReference>
<evidence type="ECO:0000256" key="3">
    <source>
        <dbReference type="ARBA" id="ARBA00022679"/>
    </source>
</evidence>
<evidence type="ECO:0000256" key="9">
    <source>
        <dbReference type="ARBA" id="ARBA00023144"/>
    </source>
</evidence>